<comment type="caution">
    <text evidence="1">The sequence shown here is derived from an EMBL/GenBank/DDBJ whole genome shotgun (WGS) entry which is preliminary data.</text>
</comment>
<evidence type="ECO:0000313" key="2">
    <source>
        <dbReference type="Proteomes" id="UP001187315"/>
    </source>
</evidence>
<dbReference type="EMBL" id="JAVHJS010000004">
    <property type="protein sequence ID" value="KAK2860239.1"/>
    <property type="molecule type" value="Genomic_DNA"/>
</dbReference>
<keyword evidence="2" id="KW-1185">Reference proteome</keyword>
<reference evidence="1" key="1">
    <citation type="submission" date="2023-08" db="EMBL/GenBank/DDBJ databases">
        <title>Pelteobagrus vachellii genome.</title>
        <authorList>
            <person name="Liu H."/>
        </authorList>
    </citation>
    <scope>NUCLEOTIDE SEQUENCE</scope>
    <source>
        <strain evidence="1">PRFRI_2022a</strain>
        <tissue evidence="1">Muscle</tissue>
    </source>
</reference>
<accession>A0AA88TAU0</accession>
<organism evidence="1 2">
    <name type="scientific">Tachysurus vachellii</name>
    <name type="common">Darkbarbel catfish</name>
    <name type="synonym">Pelteobagrus vachellii</name>
    <dbReference type="NCBI Taxonomy" id="175792"/>
    <lineage>
        <taxon>Eukaryota</taxon>
        <taxon>Metazoa</taxon>
        <taxon>Chordata</taxon>
        <taxon>Craniata</taxon>
        <taxon>Vertebrata</taxon>
        <taxon>Euteleostomi</taxon>
        <taxon>Actinopterygii</taxon>
        <taxon>Neopterygii</taxon>
        <taxon>Teleostei</taxon>
        <taxon>Ostariophysi</taxon>
        <taxon>Siluriformes</taxon>
        <taxon>Bagridae</taxon>
        <taxon>Tachysurus</taxon>
    </lineage>
</organism>
<sequence length="95" mass="10501">MYICEFTVEALKIALGKGVVLGAWPRPLCYTHGQSDLTGTLDSFPAVIRTERERVVRVKEFFPCNLHTDTDLYTAESAACCLPAVLQNIGAVRNK</sequence>
<gene>
    <name evidence="1" type="ORF">Q7C36_004405</name>
</gene>
<protein>
    <submittedName>
        <fullName evidence="1">Uncharacterized protein</fullName>
    </submittedName>
</protein>
<dbReference type="Proteomes" id="UP001187315">
    <property type="component" value="Unassembled WGS sequence"/>
</dbReference>
<evidence type="ECO:0000313" key="1">
    <source>
        <dbReference type="EMBL" id="KAK2860239.1"/>
    </source>
</evidence>
<dbReference type="AlphaFoldDB" id="A0AA88TAU0"/>
<name>A0AA88TAU0_TACVA</name>
<proteinExistence type="predicted"/>